<evidence type="ECO:0000313" key="3">
    <source>
        <dbReference type="Proteomes" id="UP001303001"/>
    </source>
</evidence>
<feature type="region of interest" description="Disordered" evidence="1">
    <location>
        <begin position="101"/>
        <end position="125"/>
    </location>
</feature>
<proteinExistence type="predicted"/>
<dbReference type="SUPFAM" id="SSF46689">
    <property type="entry name" value="Homeodomain-like"/>
    <property type="match status" value="1"/>
</dbReference>
<dbReference type="RefSeq" id="WP_313722722.1">
    <property type="nucleotide sequence ID" value="NZ_CP134876.1"/>
</dbReference>
<organism evidence="2 3">
    <name type="scientific">Micromonospora halotolerans</name>
    <dbReference type="NCBI Taxonomy" id="709879"/>
    <lineage>
        <taxon>Bacteria</taxon>
        <taxon>Bacillati</taxon>
        <taxon>Actinomycetota</taxon>
        <taxon>Actinomycetes</taxon>
        <taxon>Micromonosporales</taxon>
        <taxon>Micromonosporaceae</taxon>
        <taxon>Micromonospora</taxon>
    </lineage>
</organism>
<dbReference type="EMBL" id="CP134876">
    <property type="protein sequence ID" value="WNM40779.1"/>
    <property type="molecule type" value="Genomic_DNA"/>
</dbReference>
<keyword evidence="3" id="KW-1185">Reference proteome</keyword>
<evidence type="ECO:0008006" key="4">
    <source>
        <dbReference type="Google" id="ProtNLM"/>
    </source>
</evidence>
<gene>
    <name evidence="2" type="ORF">RMN56_05375</name>
</gene>
<sequence>MEDLLRQVEQGILGPGEAARRIGCHRNRVARLRARLATRGNLAPAPRFLRSSPWDDIVVRHALANPDLGPRKLADVIRAASGGTLVISHGTVSNALRRAGLHTASARRSRLGGSAGVAERQTRRP</sequence>
<name>A0ABY9ZZN2_9ACTN</name>
<dbReference type="InterPro" id="IPR009057">
    <property type="entry name" value="Homeodomain-like_sf"/>
</dbReference>
<protein>
    <recommendedName>
        <fullName evidence="4">Transposase</fullName>
    </recommendedName>
</protein>
<evidence type="ECO:0000313" key="2">
    <source>
        <dbReference type="EMBL" id="WNM40779.1"/>
    </source>
</evidence>
<accession>A0ABY9ZZN2</accession>
<dbReference type="Proteomes" id="UP001303001">
    <property type="component" value="Chromosome"/>
</dbReference>
<reference evidence="2 3" key="1">
    <citation type="submission" date="2023-09" db="EMBL/GenBank/DDBJ databases">
        <title>Micromonospora halotolerans DSM 45598 genome sequence.</title>
        <authorList>
            <person name="Mo P."/>
        </authorList>
    </citation>
    <scope>NUCLEOTIDE SEQUENCE [LARGE SCALE GENOMIC DNA]</scope>
    <source>
        <strain evidence="2 3">DSM 45598</strain>
    </source>
</reference>
<evidence type="ECO:0000256" key="1">
    <source>
        <dbReference type="SAM" id="MobiDB-lite"/>
    </source>
</evidence>